<keyword evidence="3 4" id="KW-0012">Acyltransferase</keyword>
<dbReference type="NCBIfam" id="TIGR00667">
    <property type="entry name" value="aat"/>
    <property type="match status" value="1"/>
</dbReference>
<dbReference type="KEGG" id="red:roselon_03397"/>
<dbReference type="Gene3D" id="3.40.630.70">
    <property type="entry name" value="Leucyl/phenylalanyl-tRNA-protein transferase, C-terminal domain"/>
    <property type="match status" value="1"/>
</dbReference>
<comment type="catalytic activity">
    <reaction evidence="4">
        <text>N-terminal L-arginyl-[protein] + L-leucyl-tRNA(Leu) = N-terminal L-leucyl-L-arginyl-[protein] + tRNA(Leu) + H(+)</text>
        <dbReference type="Rhea" id="RHEA:50416"/>
        <dbReference type="Rhea" id="RHEA-COMP:9613"/>
        <dbReference type="Rhea" id="RHEA-COMP:9622"/>
        <dbReference type="Rhea" id="RHEA-COMP:12672"/>
        <dbReference type="Rhea" id="RHEA-COMP:12673"/>
        <dbReference type="ChEBI" id="CHEBI:15378"/>
        <dbReference type="ChEBI" id="CHEBI:64719"/>
        <dbReference type="ChEBI" id="CHEBI:78442"/>
        <dbReference type="ChEBI" id="CHEBI:78494"/>
        <dbReference type="ChEBI" id="CHEBI:133044"/>
        <dbReference type="EC" id="2.3.2.6"/>
    </reaction>
</comment>
<accession>W8ST02</accession>
<dbReference type="RefSeq" id="WP_038650509.1">
    <property type="nucleotide sequence ID" value="NZ_CP004372.1"/>
</dbReference>
<comment type="subcellular location">
    <subcellularLocation>
        <location evidence="4">Cytoplasm</location>
    </subcellularLocation>
</comment>
<comment type="function">
    <text evidence="4">Functions in the N-end rule pathway of protein degradation where it conjugates Leu, Phe and, less efficiently, Met from aminoacyl-tRNAs to the N-termini of proteins containing an N-terminal arginine or lysine.</text>
</comment>
<gene>
    <name evidence="4" type="primary">aat</name>
    <name evidence="5" type="ORF">roselon_03397</name>
</gene>
<dbReference type="GO" id="GO:0008914">
    <property type="term" value="F:leucyl-tRNA--protein transferase activity"/>
    <property type="evidence" value="ECO:0007669"/>
    <property type="project" value="UniProtKB-UniRule"/>
</dbReference>
<evidence type="ECO:0000313" key="6">
    <source>
        <dbReference type="Proteomes" id="UP000019593"/>
    </source>
</evidence>
<dbReference type="EC" id="2.3.2.6" evidence="4"/>
<keyword evidence="6" id="KW-1185">Reference proteome</keyword>
<proteinExistence type="inferred from homology"/>
<dbReference type="GO" id="GO:0030163">
    <property type="term" value="P:protein catabolic process"/>
    <property type="evidence" value="ECO:0007669"/>
    <property type="project" value="UniProtKB-UniRule"/>
</dbReference>
<dbReference type="SUPFAM" id="SSF55729">
    <property type="entry name" value="Acyl-CoA N-acyltransferases (Nat)"/>
    <property type="match status" value="1"/>
</dbReference>
<comment type="catalytic activity">
    <reaction evidence="4">
        <text>N-terminal L-lysyl-[protein] + L-leucyl-tRNA(Leu) = N-terminal L-leucyl-L-lysyl-[protein] + tRNA(Leu) + H(+)</text>
        <dbReference type="Rhea" id="RHEA:12340"/>
        <dbReference type="Rhea" id="RHEA-COMP:9613"/>
        <dbReference type="Rhea" id="RHEA-COMP:9622"/>
        <dbReference type="Rhea" id="RHEA-COMP:12670"/>
        <dbReference type="Rhea" id="RHEA-COMP:12671"/>
        <dbReference type="ChEBI" id="CHEBI:15378"/>
        <dbReference type="ChEBI" id="CHEBI:65249"/>
        <dbReference type="ChEBI" id="CHEBI:78442"/>
        <dbReference type="ChEBI" id="CHEBI:78494"/>
        <dbReference type="ChEBI" id="CHEBI:133043"/>
        <dbReference type="EC" id="2.3.2.6"/>
    </reaction>
</comment>
<evidence type="ECO:0000256" key="3">
    <source>
        <dbReference type="ARBA" id="ARBA00023315"/>
    </source>
</evidence>
<dbReference type="AlphaFoldDB" id="W8ST02"/>
<dbReference type="PANTHER" id="PTHR30098:SF2">
    <property type="entry name" value="LEUCYL_PHENYLALANYL-TRNA--PROTEIN TRANSFERASE"/>
    <property type="match status" value="1"/>
</dbReference>
<keyword evidence="1 4" id="KW-0963">Cytoplasm</keyword>
<dbReference type="Proteomes" id="UP000019593">
    <property type="component" value="Chromosome"/>
</dbReference>
<sequence>MSPELMLRAYAAGIFPMSEGADDDDLFWVDPKRRGVFPLDGFHISRSLRRRIGKGGFEVRVDSAFAEVVAGCADREPTWINAELFSVYQTLHLGGHAHSVEVWEDGQLSGGVFGITLGGAYFGESMFSRRPDASKLALTWLMARLNAGGFRLFDTQFVTDHLISLGAVEIPRARYRAQLAEALNHRGDFHAMPGDLPAQDVMQLSTQTS</sequence>
<protein>
    <recommendedName>
        <fullName evidence="4">Leucyl/phenylalanyl-tRNA--protein transferase</fullName>
        <ecNumber evidence="4">2.3.2.6</ecNumber>
    </recommendedName>
    <alternativeName>
        <fullName evidence="4">L/F-transferase</fullName>
    </alternativeName>
    <alternativeName>
        <fullName evidence="4">Leucyltransferase</fullName>
    </alternativeName>
    <alternativeName>
        <fullName evidence="4">Phenyalanyltransferase</fullName>
    </alternativeName>
</protein>
<dbReference type="HAMAP" id="MF_00688">
    <property type="entry name" value="Leu_Phe_trans"/>
    <property type="match status" value="1"/>
</dbReference>
<dbReference type="GO" id="GO:0005737">
    <property type="term" value="C:cytoplasm"/>
    <property type="evidence" value="ECO:0007669"/>
    <property type="project" value="UniProtKB-SubCell"/>
</dbReference>
<reference evidence="5 6" key="1">
    <citation type="submission" date="2013-03" db="EMBL/GenBank/DDBJ databases">
        <authorList>
            <person name="Fiebig A."/>
            <person name="Goeker M."/>
            <person name="Klenk H.-P.P."/>
        </authorList>
    </citation>
    <scope>NUCLEOTIDE SEQUENCE [LARGE SCALE GENOMIC DNA]</scope>
    <source>
        <strain evidence="6">DSM 19469</strain>
    </source>
</reference>
<organism evidence="5 6">
    <name type="scientific">Roseicyclus elongatus DSM 19469</name>
    <dbReference type="NCBI Taxonomy" id="1294273"/>
    <lineage>
        <taxon>Bacteria</taxon>
        <taxon>Pseudomonadati</taxon>
        <taxon>Pseudomonadota</taxon>
        <taxon>Alphaproteobacteria</taxon>
        <taxon>Rhodobacterales</taxon>
        <taxon>Roseobacteraceae</taxon>
        <taxon>Roseicyclus</taxon>
    </lineage>
</organism>
<dbReference type="Pfam" id="PF03588">
    <property type="entry name" value="Leu_Phe_trans"/>
    <property type="match status" value="1"/>
</dbReference>
<dbReference type="eggNOG" id="COG2360">
    <property type="taxonomic scope" value="Bacteria"/>
</dbReference>
<name>W8ST02_9RHOB</name>
<evidence type="ECO:0000256" key="4">
    <source>
        <dbReference type="HAMAP-Rule" id="MF_00688"/>
    </source>
</evidence>
<dbReference type="InterPro" id="IPR016181">
    <property type="entry name" value="Acyl_CoA_acyltransferase"/>
</dbReference>
<comment type="catalytic activity">
    <reaction evidence="4">
        <text>L-phenylalanyl-tRNA(Phe) + an N-terminal L-alpha-aminoacyl-[protein] = an N-terminal L-phenylalanyl-L-alpha-aminoacyl-[protein] + tRNA(Phe)</text>
        <dbReference type="Rhea" id="RHEA:43632"/>
        <dbReference type="Rhea" id="RHEA-COMP:9668"/>
        <dbReference type="Rhea" id="RHEA-COMP:9699"/>
        <dbReference type="Rhea" id="RHEA-COMP:10636"/>
        <dbReference type="Rhea" id="RHEA-COMP:10637"/>
        <dbReference type="ChEBI" id="CHEBI:78442"/>
        <dbReference type="ChEBI" id="CHEBI:78531"/>
        <dbReference type="ChEBI" id="CHEBI:78597"/>
        <dbReference type="ChEBI" id="CHEBI:83561"/>
        <dbReference type="EC" id="2.3.2.6"/>
    </reaction>
</comment>
<evidence type="ECO:0000256" key="1">
    <source>
        <dbReference type="ARBA" id="ARBA00022490"/>
    </source>
</evidence>
<evidence type="ECO:0000256" key="2">
    <source>
        <dbReference type="ARBA" id="ARBA00022679"/>
    </source>
</evidence>
<dbReference type="PATRIC" id="fig|1294273.3.peg.3355"/>
<dbReference type="PANTHER" id="PTHR30098">
    <property type="entry name" value="LEUCYL/PHENYLALANYL-TRNA--PROTEIN TRANSFERASE"/>
    <property type="match status" value="1"/>
</dbReference>
<keyword evidence="2 4" id="KW-0808">Transferase</keyword>
<dbReference type="InterPro" id="IPR042203">
    <property type="entry name" value="Leu/Phe-tRNA_Trfase_C"/>
</dbReference>
<evidence type="ECO:0000313" key="5">
    <source>
        <dbReference type="EMBL" id="AHM05655.1"/>
    </source>
</evidence>
<comment type="similarity">
    <text evidence="4">Belongs to the L/F-transferase family.</text>
</comment>
<dbReference type="InterPro" id="IPR004616">
    <property type="entry name" value="Leu/Phe-tRNA_Trfase"/>
</dbReference>
<dbReference type="HOGENOM" id="CLU_075045_1_1_5"/>
<dbReference type="EMBL" id="CP004372">
    <property type="protein sequence ID" value="AHM05655.1"/>
    <property type="molecule type" value="Genomic_DNA"/>
</dbReference>
<dbReference type="STRING" id="1294273.roselon_03397"/>